<reference evidence="2 3" key="1">
    <citation type="journal article" date="2012" name="PLoS Pathog.">
        <title>Diverse lifestyles and strategies of plant pathogenesis encoded in the genomes of eighteen Dothideomycetes fungi.</title>
        <authorList>
            <person name="Ohm R.A."/>
            <person name="Feau N."/>
            <person name="Henrissat B."/>
            <person name="Schoch C.L."/>
            <person name="Horwitz B.A."/>
            <person name="Barry K.W."/>
            <person name="Condon B.J."/>
            <person name="Copeland A.C."/>
            <person name="Dhillon B."/>
            <person name="Glaser F."/>
            <person name="Hesse C.N."/>
            <person name="Kosti I."/>
            <person name="LaButti K."/>
            <person name="Lindquist E.A."/>
            <person name="Lucas S."/>
            <person name="Salamov A.A."/>
            <person name="Bradshaw R.E."/>
            <person name="Ciuffetti L."/>
            <person name="Hamelin R.C."/>
            <person name="Kema G.H.J."/>
            <person name="Lawrence C."/>
            <person name="Scott J.A."/>
            <person name="Spatafora J.W."/>
            <person name="Turgeon B.G."/>
            <person name="de Wit P.J.G.M."/>
            <person name="Zhong S."/>
            <person name="Goodwin S.B."/>
            <person name="Grigoriev I.V."/>
        </authorList>
    </citation>
    <scope>NUCLEOTIDE SEQUENCE [LARGE SCALE GENOMIC DNA]</scope>
    <source>
        <strain evidence="2 3">CIRAD86</strain>
    </source>
</reference>
<sequence>MSGAEAAAGVAGLVLALPGVIDLCIKYGNFLKEKIESYRKFDEVVKLEHFVTELVSGELNILLGFFHSIHDQMTETIKNGVYQLFQVLRTALENAINQFPKGRPTVGTKLAFSLSGRKRISEAVEELETWHGRLVTRAMVVLFFGGSIAAGQKQITSNPAIARIVRIRGAFKDDQRRATLRLRTPDAKDITSKVDQSEIWDLAQTRTLIEYRKYDPVTTSKQTAELEVNVRDLSARLNHVIASESGLLHCTGFSEDQAGHSFLMHFAYPERKANPRSLQSLLTDPTNISVGIKHSQTDRIVLARRLTSAVLYLHSANFVHKNIRPSNILIFDEVPQDGDQPSTYPNVVGDPYLVGFDDVRKADAKSNMVRVDEWQKNIYLHPDRHRMSAGDEFTMRHDLYSVGVVLLEIALWGSFTDRSSRGIGRQLLESGGALRSPEALKQRYIRLARTLVPRSLGNLYSEVTVACLEGLKDEEQGGLLDDQDGIVVGEAYISQIMTKLDEIRL</sequence>
<accession>M3AXI4</accession>
<keyword evidence="3" id="KW-1185">Reference proteome</keyword>
<evidence type="ECO:0000259" key="1">
    <source>
        <dbReference type="PROSITE" id="PS50011"/>
    </source>
</evidence>
<dbReference type="VEuPathDB" id="FungiDB:MYCFIDRAFT_197104"/>
<dbReference type="InterPro" id="IPR000719">
    <property type="entry name" value="Prot_kinase_dom"/>
</dbReference>
<dbReference type="InterPro" id="IPR011009">
    <property type="entry name" value="Kinase-like_dom_sf"/>
</dbReference>
<dbReference type="Gene3D" id="1.10.510.10">
    <property type="entry name" value="Transferase(Phosphotransferase) domain 1"/>
    <property type="match status" value="1"/>
</dbReference>
<evidence type="ECO:0000313" key="3">
    <source>
        <dbReference type="Proteomes" id="UP000016932"/>
    </source>
</evidence>
<dbReference type="Proteomes" id="UP000016932">
    <property type="component" value="Unassembled WGS sequence"/>
</dbReference>
<dbReference type="RefSeq" id="XP_007927359.1">
    <property type="nucleotide sequence ID" value="XM_007929168.1"/>
</dbReference>
<dbReference type="PANTHER" id="PTHR37542:SF3">
    <property type="entry name" value="PRION-INHIBITION AND PROPAGATION HELO DOMAIN-CONTAINING PROTEIN"/>
    <property type="match status" value="1"/>
</dbReference>
<dbReference type="KEGG" id="pfj:MYCFIDRAFT_197104"/>
<gene>
    <name evidence="2" type="ORF">MYCFIDRAFT_197104</name>
</gene>
<name>M3AXI4_PSEFD</name>
<protein>
    <recommendedName>
        <fullName evidence="1">Protein kinase domain-containing protein</fullName>
    </recommendedName>
</protein>
<dbReference type="PROSITE" id="PS50011">
    <property type="entry name" value="PROTEIN_KINASE_DOM"/>
    <property type="match status" value="1"/>
</dbReference>
<dbReference type="PANTHER" id="PTHR37542">
    <property type="entry name" value="HELO DOMAIN-CONTAINING PROTEIN-RELATED"/>
    <property type="match status" value="1"/>
</dbReference>
<dbReference type="AlphaFoldDB" id="M3AXI4"/>
<proteinExistence type="predicted"/>
<dbReference type="GO" id="GO:0004672">
    <property type="term" value="F:protein kinase activity"/>
    <property type="evidence" value="ECO:0007669"/>
    <property type="project" value="InterPro"/>
</dbReference>
<dbReference type="SUPFAM" id="SSF56112">
    <property type="entry name" value="Protein kinase-like (PK-like)"/>
    <property type="match status" value="1"/>
</dbReference>
<dbReference type="eggNOG" id="ENOG502QUMI">
    <property type="taxonomic scope" value="Eukaryota"/>
</dbReference>
<organism evidence="2 3">
    <name type="scientific">Pseudocercospora fijiensis (strain CIRAD86)</name>
    <name type="common">Black leaf streak disease fungus</name>
    <name type="synonym">Mycosphaerella fijiensis</name>
    <dbReference type="NCBI Taxonomy" id="383855"/>
    <lineage>
        <taxon>Eukaryota</taxon>
        <taxon>Fungi</taxon>
        <taxon>Dikarya</taxon>
        <taxon>Ascomycota</taxon>
        <taxon>Pezizomycotina</taxon>
        <taxon>Dothideomycetes</taxon>
        <taxon>Dothideomycetidae</taxon>
        <taxon>Mycosphaerellales</taxon>
        <taxon>Mycosphaerellaceae</taxon>
        <taxon>Pseudocercospora</taxon>
    </lineage>
</organism>
<feature type="domain" description="Protein kinase" evidence="1">
    <location>
        <begin position="133"/>
        <end position="505"/>
    </location>
</feature>
<dbReference type="GO" id="GO:0005524">
    <property type="term" value="F:ATP binding"/>
    <property type="evidence" value="ECO:0007669"/>
    <property type="project" value="InterPro"/>
</dbReference>
<dbReference type="OrthoDB" id="1911848at2759"/>
<evidence type="ECO:0000313" key="2">
    <source>
        <dbReference type="EMBL" id="EME81803.1"/>
    </source>
</evidence>
<dbReference type="GeneID" id="19335629"/>
<dbReference type="HOGENOM" id="CLU_028627_0_0_1"/>
<dbReference type="EMBL" id="KB446559">
    <property type="protein sequence ID" value="EME81803.1"/>
    <property type="molecule type" value="Genomic_DNA"/>
</dbReference>